<dbReference type="Gene3D" id="1.10.443.10">
    <property type="entry name" value="Intergrase catalytic core"/>
    <property type="match status" value="1"/>
</dbReference>
<protein>
    <submittedName>
        <fullName evidence="6">Tyrosine-type recombinase/integrase</fullName>
    </submittedName>
</protein>
<dbReference type="AlphaFoldDB" id="A0A9D1MYL0"/>
<evidence type="ECO:0000259" key="5">
    <source>
        <dbReference type="PROSITE" id="PS51898"/>
    </source>
</evidence>
<dbReference type="Proteomes" id="UP000886852">
    <property type="component" value="Unassembled WGS sequence"/>
</dbReference>
<accession>A0A9D1MYL0</accession>
<reference evidence="6" key="1">
    <citation type="submission" date="2020-10" db="EMBL/GenBank/DDBJ databases">
        <authorList>
            <person name="Gilroy R."/>
        </authorList>
    </citation>
    <scope>NUCLEOTIDE SEQUENCE</scope>
    <source>
        <strain evidence="6">ChiHjej12B11-7776</strain>
    </source>
</reference>
<keyword evidence="4" id="KW-0233">DNA recombination</keyword>
<feature type="domain" description="Tyr recombinase" evidence="5">
    <location>
        <begin position="129"/>
        <end position="325"/>
    </location>
</feature>
<dbReference type="PANTHER" id="PTHR30349">
    <property type="entry name" value="PHAGE INTEGRASE-RELATED"/>
    <property type="match status" value="1"/>
</dbReference>
<dbReference type="PANTHER" id="PTHR30349:SF77">
    <property type="entry name" value="TYROSINE RECOMBINASE XERC"/>
    <property type="match status" value="1"/>
</dbReference>
<gene>
    <name evidence="6" type="ORF">IAC72_05485</name>
</gene>
<dbReference type="EMBL" id="DVOC01000098">
    <property type="protein sequence ID" value="HIU91441.1"/>
    <property type="molecule type" value="Genomic_DNA"/>
</dbReference>
<dbReference type="GO" id="GO:0015074">
    <property type="term" value="P:DNA integration"/>
    <property type="evidence" value="ECO:0007669"/>
    <property type="project" value="UniProtKB-KW"/>
</dbReference>
<dbReference type="PROSITE" id="PS51898">
    <property type="entry name" value="TYR_RECOMBINASE"/>
    <property type="match status" value="1"/>
</dbReference>
<evidence type="ECO:0000256" key="1">
    <source>
        <dbReference type="ARBA" id="ARBA00004496"/>
    </source>
</evidence>
<evidence type="ECO:0000313" key="7">
    <source>
        <dbReference type="Proteomes" id="UP000886852"/>
    </source>
</evidence>
<comment type="caution">
    <text evidence="6">The sequence shown here is derived from an EMBL/GenBank/DDBJ whole genome shotgun (WGS) entry which is preliminary data.</text>
</comment>
<evidence type="ECO:0000256" key="3">
    <source>
        <dbReference type="ARBA" id="ARBA00023125"/>
    </source>
</evidence>
<dbReference type="InterPro" id="IPR011010">
    <property type="entry name" value="DNA_brk_join_enz"/>
</dbReference>
<evidence type="ECO:0000256" key="2">
    <source>
        <dbReference type="ARBA" id="ARBA00022908"/>
    </source>
</evidence>
<keyword evidence="3" id="KW-0238">DNA-binding</keyword>
<dbReference type="InterPro" id="IPR050090">
    <property type="entry name" value="Tyrosine_recombinase_XerCD"/>
</dbReference>
<dbReference type="Pfam" id="PF00589">
    <property type="entry name" value="Phage_integrase"/>
    <property type="match status" value="1"/>
</dbReference>
<evidence type="ECO:0000256" key="4">
    <source>
        <dbReference type="ARBA" id="ARBA00023172"/>
    </source>
</evidence>
<dbReference type="InterPro" id="IPR002104">
    <property type="entry name" value="Integrase_catalytic"/>
</dbReference>
<keyword evidence="2" id="KW-0229">DNA integration</keyword>
<comment type="subcellular location">
    <subcellularLocation>
        <location evidence="1">Cytoplasm</location>
    </subcellularLocation>
</comment>
<organism evidence="6 7">
    <name type="scientific">Candidatus Fimimonas merdipullorum</name>
    <dbReference type="NCBI Taxonomy" id="2840822"/>
    <lineage>
        <taxon>Bacteria</taxon>
        <taxon>Pseudomonadati</taxon>
        <taxon>Myxococcota</taxon>
        <taxon>Myxococcia</taxon>
        <taxon>Myxococcales</taxon>
        <taxon>Cystobacterineae</taxon>
        <taxon>Myxococcaceae</taxon>
        <taxon>Myxococcaceae incertae sedis</taxon>
        <taxon>Candidatus Fimimonas</taxon>
    </lineage>
</organism>
<dbReference type="Gene3D" id="1.10.150.130">
    <property type="match status" value="1"/>
</dbReference>
<dbReference type="InterPro" id="IPR010998">
    <property type="entry name" value="Integrase_recombinase_N"/>
</dbReference>
<dbReference type="GO" id="GO:0005737">
    <property type="term" value="C:cytoplasm"/>
    <property type="evidence" value="ECO:0007669"/>
    <property type="project" value="UniProtKB-SubCell"/>
</dbReference>
<reference evidence="6" key="2">
    <citation type="journal article" date="2021" name="PeerJ">
        <title>Extensive microbial diversity within the chicken gut microbiome revealed by metagenomics and culture.</title>
        <authorList>
            <person name="Gilroy R."/>
            <person name="Ravi A."/>
            <person name="Getino M."/>
            <person name="Pursley I."/>
            <person name="Horton D.L."/>
            <person name="Alikhan N.F."/>
            <person name="Baker D."/>
            <person name="Gharbi K."/>
            <person name="Hall N."/>
            <person name="Watson M."/>
            <person name="Adriaenssens E.M."/>
            <person name="Foster-Nyarko E."/>
            <person name="Jarju S."/>
            <person name="Secka A."/>
            <person name="Antonio M."/>
            <person name="Oren A."/>
            <person name="Chaudhuri R.R."/>
            <person name="La Ragione R."/>
            <person name="Hildebrand F."/>
            <person name="Pallen M.J."/>
        </authorList>
    </citation>
    <scope>NUCLEOTIDE SEQUENCE</scope>
    <source>
        <strain evidence="6">ChiHjej12B11-7776</strain>
    </source>
</reference>
<dbReference type="InterPro" id="IPR013762">
    <property type="entry name" value="Integrase-like_cat_sf"/>
</dbReference>
<dbReference type="GO" id="GO:0006310">
    <property type="term" value="P:DNA recombination"/>
    <property type="evidence" value="ECO:0007669"/>
    <property type="project" value="UniProtKB-KW"/>
</dbReference>
<dbReference type="GO" id="GO:0003677">
    <property type="term" value="F:DNA binding"/>
    <property type="evidence" value="ECO:0007669"/>
    <property type="project" value="UniProtKB-KW"/>
</dbReference>
<evidence type="ECO:0000313" key="6">
    <source>
        <dbReference type="EMBL" id="HIU91441.1"/>
    </source>
</evidence>
<proteinExistence type="predicted"/>
<name>A0A9D1MYL0_9BACT</name>
<dbReference type="SUPFAM" id="SSF56349">
    <property type="entry name" value="DNA breaking-rejoining enzymes"/>
    <property type="match status" value="1"/>
</dbReference>
<sequence length="334" mass="38390">MLEEDLPPFCREYIVGIANNTTSLTRLNYAYDIRTFFQYMCSRISRFKNKHTTEITLADVESLSPFEIEAYLNYVEIYKDEQGNLVRNGERGKSRKLSAIRSLIRYFEKKQLLRYNPTASVETPKLHDKEIIRLNTDEIDAMMDVVETGNGLSDRQQKYQENTKIRDLAMVSLFLGTGIRVSELVGLDVDDVNFNDMSFVVTRKGGARVILYFSDEIAGYLYDYYSMRKAIAPSLPDEPALFLSLQKRRITTRAVENIIKKYSSVAAPLKHITPHKLRSTFGTQLYRTTGDIYVVADVLGHKDVNTTKKHYAAITDDIRRKASTQVTLRNNDED</sequence>